<dbReference type="GO" id="GO:0035591">
    <property type="term" value="F:signaling adaptor activity"/>
    <property type="evidence" value="ECO:0007669"/>
    <property type="project" value="TreeGrafter"/>
</dbReference>
<keyword evidence="4" id="KW-1185">Reference proteome</keyword>
<evidence type="ECO:0000313" key="3">
    <source>
        <dbReference type="EMBL" id="QFQ12947.1"/>
    </source>
</evidence>
<dbReference type="Gene3D" id="3.80.10.10">
    <property type="entry name" value="Ribonuclease Inhibitor"/>
    <property type="match status" value="2"/>
</dbReference>
<evidence type="ECO:0000256" key="1">
    <source>
        <dbReference type="ARBA" id="ARBA00022614"/>
    </source>
</evidence>
<dbReference type="SUPFAM" id="SSF52058">
    <property type="entry name" value="L domain-like"/>
    <property type="match status" value="1"/>
</dbReference>
<sequence length="861" mass="94998">MIINNNPKLKIVDAEDANYYKMELSNSNLDEFKTGCFGVLRCQNNNITELRVTGSNGLYASGNGNDKFSDGGRLFYNGEDGNSVDSLTMDGSMVVVMDCSNLGLTNATLDIKKASYLEFLNVSYNNIDSLDLSNCPSIKEVYCQDNGMTSLTTNAPTLRHLECQRNNISKLNISGSVSYNTYWKVLPSAGYEAGSDTYVYISGSRKIYQINYSSWSESEPRSVDGEVRCEKYDYFDYTARRWMHCDHRDSFEEEYYDYDAGDWYTRTIAGSTTRTEIPAPAGYTAQQVTDTIYSGSNIAYLDCSNNSPMTSLTLPGASNLKTLYCYNNNNLDALDVTACTSLQRLYMSHTKIPAIDLSNCKDLRVLYAKNRIGEPGFANWNHGLTSLDCSGLTNLQTVLLSRNKITSLDMSGCSSLRTLTCDNQGGGNDNDSRLLETLNLTGCSNLTSLDCQNNALTSLDLSTCTRLLPNRVKGYVQRAIKDVVVLDRDKICIELPNGVTPTVAYNGTISDINMDNYFGTWAASGYDKTRNKVVRREGKTYLVLYDIGDDARGGTQTKYDVDYYGRILKYQYALAGDNWDETLGGSLANSKKNDNVTVTIYPYVMYVNPLSKDVHSTEVTQQGKAPFYSGTIYLDYDAIVPAGATAYIAKKININKELIYSTAGGGHEKVTADQLELVPLVAGEGASEVVIPALTPVYIKSDTEFGLFSFDRNNHGGVEQALGYAQDGSDLIQDNIFRGVLQDSTITKYSVLSLGRGRPKGSDDNGYTTESRIGFWPSSNTKIPAHRVFIPMSELENAGIGSGSPGLLFSFMGNDEGTTTGIRPALINRNEGWYTINGIRLNGRPTEKGIYIHNGRKEVIR</sequence>
<evidence type="ECO:0000313" key="4">
    <source>
        <dbReference type="Proteomes" id="UP000249375"/>
    </source>
</evidence>
<accession>A0A5P8E7V5</accession>
<dbReference type="InterPro" id="IPR001611">
    <property type="entry name" value="Leu-rich_rpt"/>
</dbReference>
<protein>
    <submittedName>
        <fullName evidence="3">Leucine-rich repeat domain-containing protein</fullName>
    </submittedName>
</protein>
<dbReference type="AlphaFoldDB" id="A0A5P8E7V5"/>
<dbReference type="Proteomes" id="UP000249375">
    <property type="component" value="Chromosome"/>
</dbReference>
<reference evidence="3 4" key="1">
    <citation type="submission" date="2018-11" db="EMBL/GenBank/DDBJ databases">
        <authorList>
            <person name="Na S.W."/>
            <person name="Baik M."/>
        </authorList>
    </citation>
    <scope>NUCLEOTIDE SEQUENCE [LARGE SCALE GENOMIC DNA]</scope>
    <source>
        <strain evidence="3 4">E39</strain>
    </source>
</reference>
<dbReference type="InterPro" id="IPR052574">
    <property type="entry name" value="CDIRP"/>
</dbReference>
<dbReference type="KEGG" id="alq:C7Y71_007895"/>
<dbReference type="PROSITE" id="PS51450">
    <property type="entry name" value="LRR"/>
    <property type="match status" value="1"/>
</dbReference>
<proteinExistence type="predicted"/>
<dbReference type="InterPro" id="IPR032675">
    <property type="entry name" value="LRR_dom_sf"/>
</dbReference>
<keyword evidence="2" id="KW-0677">Repeat</keyword>
<organism evidence="3 4">
    <name type="scientific">Pseudoprevotella muciniphila</name>
    <dbReference type="NCBI Taxonomy" id="2133944"/>
    <lineage>
        <taxon>Bacteria</taxon>
        <taxon>Pseudomonadati</taxon>
        <taxon>Bacteroidota</taxon>
        <taxon>Bacteroidia</taxon>
        <taxon>Bacteroidales</taxon>
        <taxon>Prevotellaceae</taxon>
        <taxon>Pseudoprevotella</taxon>
    </lineage>
</organism>
<name>A0A5P8E7V5_9BACT</name>
<dbReference type="PANTHER" id="PTHR47566:SF1">
    <property type="entry name" value="PROTEIN NUD1"/>
    <property type="match status" value="1"/>
</dbReference>
<gene>
    <name evidence="3" type="ORF">C7Y71_007895</name>
</gene>
<evidence type="ECO:0000256" key="2">
    <source>
        <dbReference type="ARBA" id="ARBA00022737"/>
    </source>
</evidence>
<dbReference type="SUPFAM" id="SSF52075">
    <property type="entry name" value="Outer arm dynein light chain 1"/>
    <property type="match status" value="1"/>
</dbReference>
<dbReference type="PANTHER" id="PTHR47566">
    <property type="match status" value="1"/>
</dbReference>
<keyword evidence="1" id="KW-0433">Leucine-rich repeat</keyword>
<dbReference type="EMBL" id="CP033459">
    <property type="protein sequence ID" value="QFQ12947.1"/>
    <property type="molecule type" value="Genomic_DNA"/>
</dbReference>